<dbReference type="PANTHER" id="PTHR12916">
    <property type="entry name" value="CYTOCHROME C OXIDASE POLYPEPTIDE VIC-2"/>
    <property type="match status" value="1"/>
</dbReference>
<feature type="domain" description="EGF-like" evidence="19">
    <location>
        <begin position="2061"/>
        <end position="2102"/>
    </location>
</feature>
<feature type="disulfide bond" evidence="16">
    <location>
        <begin position="1012"/>
        <end position="1021"/>
    </location>
</feature>
<dbReference type="GO" id="GO:0005112">
    <property type="term" value="F:Notch binding"/>
    <property type="evidence" value="ECO:0007669"/>
    <property type="project" value="TreeGrafter"/>
</dbReference>
<feature type="domain" description="EGF-like" evidence="19">
    <location>
        <begin position="1062"/>
        <end position="1098"/>
    </location>
</feature>
<dbReference type="PROSITE" id="PS00010">
    <property type="entry name" value="ASX_HYDROXYL"/>
    <property type="match status" value="21"/>
</dbReference>
<feature type="domain" description="Laminin G" evidence="18">
    <location>
        <begin position="2107"/>
        <end position="2311"/>
    </location>
</feature>
<keyword evidence="13" id="KW-0472">Membrane</keyword>
<feature type="disulfide bond" evidence="16">
    <location>
        <begin position="1283"/>
        <end position="1292"/>
    </location>
</feature>
<dbReference type="FunFam" id="2.10.25.10:FF:000230">
    <property type="entry name" value="Delta-like protein"/>
    <property type="match status" value="1"/>
</dbReference>
<dbReference type="Gene3D" id="2.60.120.200">
    <property type="match status" value="5"/>
</dbReference>
<evidence type="ECO:0000256" key="7">
    <source>
        <dbReference type="ARBA" id="ARBA00022692"/>
    </source>
</evidence>
<dbReference type="FunFam" id="2.10.25.10:FF:000118">
    <property type="entry name" value="protein delta homolog 2"/>
    <property type="match status" value="1"/>
</dbReference>
<dbReference type="FunFam" id="2.10.25.10:FF:000045">
    <property type="entry name" value="Slit guidance ligand 2"/>
    <property type="match status" value="1"/>
</dbReference>
<feature type="disulfide bond" evidence="16">
    <location>
        <begin position="789"/>
        <end position="798"/>
    </location>
</feature>
<feature type="disulfide bond" evidence="16">
    <location>
        <begin position="1629"/>
        <end position="1638"/>
    </location>
</feature>
<evidence type="ECO:0000313" key="21">
    <source>
        <dbReference type="Proteomes" id="UP000823561"/>
    </source>
</evidence>
<feature type="domain" description="EGF-like" evidence="19">
    <location>
        <begin position="1175"/>
        <end position="1218"/>
    </location>
</feature>
<keyword evidence="8 17" id="KW-0732">Signal</keyword>
<feature type="domain" description="EGF-like" evidence="19">
    <location>
        <begin position="612"/>
        <end position="647"/>
    </location>
</feature>
<feature type="domain" description="EGF-like" evidence="19">
    <location>
        <begin position="1414"/>
        <end position="1450"/>
    </location>
</feature>
<feature type="domain" description="EGF-like" evidence="19">
    <location>
        <begin position="1720"/>
        <end position="1757"/>
    </location>
</feature>
<feature type="domain" description="EGF-like" evidence="19">
    <location>
        <begin position="801"/>
        <end position="840"/>
    </location>
</feature>
<keyword evidence="3" id="KW-0217">Developmental protein</keyword>
<evidence type="ECO:0000256" key="9">
    <source>
        <dbReference type="ARBA" id="ARBA00022737"/>
    </source>
</evidence>
<feature type="domain" description="Laminin G" evidence="18">
    <location>
        <begin position="2391"/>
        <end position="2581"/>
    </location>
</feature>
<feature type="domain" description="Laminin G" evidence="18">
    <location>
        <begin position="2668"/>
        <end position="2851"/>
    </location>
</feature>
<feature type="disulfide bond" evidence="16">
    <location>
        <begin position="421"/>
        <end position="430"/>
    </location>
</feature>
<feature type="domain" description="EGF-like" evidence="19">
    <location>
        <begin position="2885"/>
        <end position="2923"/>
    </location>
</feature>
<feature type="disulfide bond" evidence="16">
    <location>
        <begin position="1050"/>
        <end position="1059"/>
    </location>
</feature>
<evidence type="ECO:0000256" key="15">
    <source>
        <dbReference type="ARBA" id="ARBA00023180"/>
    </source>
</evidence>
<dbReference type="Pfam" id="PF00008">
    <property type="entry name" value="EGF"/>
    <property type="match status" value="17"/>
</dbReference>
<keyword evidence="11" id="KW-0914">Notch signaling pathway</keyword>
<feature type="disulfide bond" evidence="16">
    <location>
        <begin position="2092"/>
        <end position="2101"/>
    </location>
</feature>
<dbReference type="FunFam" id="2.10.25.10:FF:000123">
    <property type="entry name" value="Crumbs homolog 1 (Drosophila)"/>
    <property type="match status" value="2"/>
</dbReference>
<feature type="domain" description="EGF-like" evidence="19">
    <location>
        <begin position="946"/>
        <end position="984"/>
    </location>
</feature>
<dbReference type="GO" id="GO:1901222">
    <property type="term" value="P:regulation of non-canonical NF-kappaB signal transduction"/>
    <property type="evidence" value="ECO:0007669"/>
    <property type="project" value="UniProtKB-ARBA"/>
</dbReference>
<evidence type="ECO:0000256" key="16">
    <source>
        <dbReference type="PROSITE-ProRule" id="PRU00076"/>
    </source>
</evidence>
<dbReference type="PROSITE" id="PS50025">
    <property type="entry name" value="LAM_G_DOMAIN"/>
    <property type="match status" value="5"/>
</dbReference>
<feature type="domain" description="EGF-like" evidence="19">
    <location>
        <begin position="395"/>
        <end position="431"/>
    </location>
</feature>
<dbReference type="GO" id="GO:0045597">
    <property type="term" value="P:positive regulation of cell differentiation"/>
    <property type="evidence" value="ECO:0007669"/>
    <property type="project" value="UniProtKB-ARBA"/>
</dbReference>
<name>A0AAV6FVV0_9TELE</name>
<feature type="disulfide bond" evidence="16">
    <location>
        <begin position="751"/>
        <end position="760"/>
    </location>
</feature>
<feature type="disulfide bond" evidence="16">
    <location>
        <begin position="1361"/>
        <end position="1370"/>
    </location>
</feature>
<dbReference type="GO" id="GO:0051240">
    <property type="term" value="P:positive regulation of multicellular organismal process"/>
    <property type="evidence" value="ECO:0007669"/>
    <property type="project" value="UniProtKB-ARBA"/>
</dbReference>
<evidence type="ECO:0000256" key="13">
    <source>
        <dbReference type="ARBA" id="ARBA00023136"/>
    </source>
</evidence>
<dbReference type="GO" id="GO:0043005">
    <property type="term" value="C:neuron projection"/>
    <property type="evidence" value="ECO:0007669"/>
    <property type="project" value="UniProtKB-ARBA"/>
</dbReference>
<keyword evidence="15" id="KW-0325">Glycoprotein</keyword>
<dbReference type="InterPro" id="IPR000742">
    <property type="entry name" value="EGF"/>
</dbReference>
<evidence type="ECO:0000256" key="14">
    <source>
        <dbReference type="ARBA" id="ARBA00023157"/>
    </source>
</evidence>
<dbReference type="GO" id="GO:0042063">
    <property type="term" value="P:gliogenesis"/>
    <property type="evidence" value="ECO:0007669"/>
    <property type="project" value="UniProtKB-ARBA"/>
</dbReference>
<evidence type="ECO:0000256" key="17">
    <source>
        <dbReference type="SAM" id="SignalP"/>
    </source>
</evidence>
<feature type="domain" description="EGF-like" evidence="19">
    <location>
        <begin position="2307"/>
        <end position="2340"/>
    </location>
</feature>
<evidence type="ECO:0000259" key="18">
    <source>
        <dbReference type="PROSITE" id="PS50025"/>
    </source>
</evidence>
<feature type="domain" description="EGF-like" evidence="19">
    <location>
        <begin position="1024"/>
        <end position="1060"/>
    </location>
</feature>
<feature type="domain" description="EGF-like" evidence="19">
    <location>
        <begin position="315"/>
        <end position="351"/>
    </location>
</feature>
<feature type="disulfide bond" evidence="16">
    <location>
        <begin position="461"/>
        <end position="470"/>
    </location>
</feature>
<feature type="chain" id="PRO_5043933032" description="Protein eyes shut homolog" evidence="17">
    <location>
        <begin position="34"/>
        <end position="3114"/>
    </location>
</feature>
<dbReference type="FunFam" id="2.10.25.10:FF:000373">
    <property type="entry name" value="sushi, nidogen and EGF-like domain-containing protein 1"/>
    <property type="match status" value="1"/>
</dbReference>
<feature type="disulfide bond" evidence="16">
    <location>
        <begin position="221"/>
        <end position="230"/>
    </location>
</feature>
<dbReference type="GO" id="GO:0048812">
    <property type="term" value="P:neuron projection morphogenesis"/>
    <property type="evidence" value="ECO:0007669"/>
    <property type="project" value="UniProtKB-ARBA"/>
</dbReference>
<feature type="disulfide bond" evidence="16">
    <location>
        <begin position="341"/>
        <end position="350"/>
    </location>
</feature>
<dbReference type="GO" id="GO:0005886">
    <property type="term" value="C:plasma membrane"/>
    <property type="evidence" value="ECO:0007669"/>
    <property type="project" value="UniProtKB-ARBA"/>
</dbReference>
<feature type="domain" description="EGF-like" evidence="19">
    <location>
        <begin position="2343"/>
        <end position="2380"/>
    </location>
</feature>
<dbReference type="FunFam" id="2.10.25.10:FF:000255">
    <property type="entry name" value="Sushi, nidogen and EGF-like domains 1"/>
    <property type="match status" value="1"/>
</dbReference>
<evidence type="ECO:0000256" key="12">
    <source>
        <dbReference type="ARBA" id="ARBA00022989"/>
    </source>
</evidence>
<dbReference type="Pfam" id="PF25024">
    <property type="entry name" value="EGF_TEN"/>
    <property type="match status" value="1"/>
</dbReference>
<feature type="disulfide bond" evidence="16">
    <location>
        <begin position="1478"/>
        <end position="1487"/>
    </location>
</feature>
<dbReference type="InterPro" id="IPR013320">
    <property type="entry name" value="ConA-like_dom_sf"/>
</dbReference>
<evidence type="ECO:0000259" key="19">
    <source>
        <dbReference type="PROSITE" id="PS50026"/>
    </source>
</evidence>
<dbReference type="GO" id="GO:0016358">
    <property type="term" value="P:dendrite development"/>
    <property type="evidence" value="ECO:0007669"/>
    <property type="project" value="UniProtKB-ARBA"/>
</dbReference>
<dbReference type="PROSITE" id="PS01187">
    <property type="entry name" value="EGF_CA"/>
    <property type="match status" value="11"/>
</dbReference>
<feature type="disulfide bond" evidence="16">
    <location>
        <begin position="2608"/>
        <end position="2617"/>
    </location>
</feature>
<dbReference type="InterPro" id="IPR001881">
    <property type="entry name" value="EGF-like_Ca-bd_dom"/>
</dbReference>
<feature type="domain" description="EGF-like" evidence="19">
    <location>
        <begin position="1641"/>
        <end position="1680"/>
    </location>
</feature>
<feature type="domain" description="EGF-like" evidence="19">
    <location>
        <begin position="2625"/>
        <end position="2661"/>
    </location>
</feature>
<dbReference type="InterPro" id="IPR013032">
    <property type="entry name" value="EGF-like_CS"/>
</dbReference>
<keyword evidence="6 16" id="KW-0245">EGF-like domain</keyword>
<keyword evidence="10" id="KW-0106">Calcium</keyword>
<feature type="domain" description="EGF-like" evidence="19">
    <location>
        <begin position="189"/>
        <end position="231"/>
    </location>
</feature>
<keyword evidence="9" id="KW-0677">Repeat</keyword>
<dbReference type="FunFam" id="2.10.25.10:FF:000004">
    <property type="entry name" value="Neurogenic locus notch 1"/>
    <property type="match status" value="2"/>
</dbReference>
<feature type="disulfide bond" evidence="16">
    <location>
        <begin position="1670"/>
        <end position="1679"/>
    </location>
</feature>
<feature type="disulfide bond" evidence="16">
    <location>
        <begin position="637"/>
        <end position="646"/>
    </location>
</feature>
<evidence type="ECO:0000256" key="8">
    <source>
        <dbReference type="ARBA" id="ARBA00022729"/>
    </source>
</evidence>
<feature type="domain" description="EGF-like" evidence="19">
    <location>
        <begin position="1220"/>
        <end position="1255"/>
    </location>
</feature>
<dbReference type="SMART" id="SM00181">
    <property type="entry name" value="EGF"/>
    <property type="match status" value="44"/>
</dbReference>
<evidence type="ECO:0008006" key="22">
    <source>
        <dbReference type="Google" id="ProtNLM"/>
    </source>
</evidence>
<keyword evidence="5" id="KW-0272">Extracellular matrix</keyword>
<feature type="domain" description="EGF-like" evidence="19">
    <location>
        <begin position="649"/>
        <end position="685"/>
    </location>
</feature>
<feature type="disulfide bond" evidence="16">
    <location>
        <begin position="906"/>
        <end position="915"/>
    </location>
</feature>
<feature type="domain" description="EGF-like" evidence="19">
    <location>
        <begin position="1257"/>
        <end position="1293"/>
    </location>
</feature>
<feature type="disulfide bond" evidence="16">
    <location>
        <begin position="2894"/>
        <end position="2911"/>
    </location>
</feature>
<dbReference type="FunFam" id="2.60.120.200:FF:000190">
    <property type="entry name" value="Protein eyes shut homolog"/>
    <property type="match status" value="1"/>
</dbReference>
<dbReference type="Gene3D" id="2.10.25.10">
    <property type="entry name" value="Laminin"/>
    <property type="match status" value="42"/>
</dbReference>
<dbReference type="GO" id="GO:0060218">
    <property type="term" value="P:hematopoietic stem cell differentiation"/>
    <property type="evidence" value="ECO:0007669"/>
    <property type="project" value="UniProtKB-ARBA"/>
</dbReference>
<feature type="disulfide bond" evidence="16">
    <location>
        <begin position="1440"/>
        <end position="1449"/>
    </location>
</feature>
<dbReference type="CDD" id="cd00054">
    <property type="entry name" value="EGF_CA"/>
    <property type="match status" value="32"/>
</dbReference>
<feature type="domain" description="Laminin G" evidence="18">
    <location>
        <begin position="1837"/>
        <end position="2017"/>
    </location>
</feature>
<feature type="domain" description="EGF-like" evidence="19">
    <location>
        <begin position="1333"/>
        <end position="1371"/>
    </location>
</feature>
<feature type="disulfide bond" evidence="16">
    <location>
        <begin position="1570"/>
        <end position="1580"/>
    </location>
</feature>
<dbReference type="GO" id="GO:0048667">
    <property type="term" value="P:cell morphogenesis involved in neuron differentiation"/>
    <property type="evidence" value="ECO:0007669"/>
    <property type="project" value="UniProtKB-ARBA"/>
</dbReference>
<feature type="disulfide bond" evidence="16">
    <location>
        <begin position="1342"/>
        <end position="1359"/>
    </location>
</feature>
<evidence type="ECO:0000256" key="10">
    <source>
        <dbReference type="ARBA" id="ARBA00022837"/>
    </source>
</evidence>
<feature type="disulfide bond" evidence="16">
    <location>
        <begin position="2874"/>
        <end position="2883"/>
    </location>
</feature>
<dbReference type="SUPFAM" id="SSF49899">
    <property type="entry name" value="Concanavalin A-like lectins/glucanases"/>
    <property type="match status" value="5"/>
</dbReference>
<dbReference type="GO" id="GO:0003008">
    <property type="term" value="P:system process"/>
    <property type="evidence" value="ECO:0007669"/>
    <property type="project" value="UniProtKB-ARBA"/>
</dbReference>
<comment type="subcellular location">
    <subcellularLocation>
        <location evidence="1">Membrane</location>
        <topology evidence="1">Single-pass type I membrane protein</topology>
    </subcellularLocation>
    <subcellularLocation>
        <location evidence="2">Secreted</location>
        <location evidence="2">Extracellular space</location>
        <location evidence="2">Extracellular matrix</location>
    </subcellularLocation>
</comment>
<comment type="caution">
    <text evidence="16">Lacks conserved residue(s) required for the propagation of feature annotation.</text>
</comment>
<evidence type="ECO:0000313" key="20">
    <source>
        <dbReference type="EMBL" id="KAG5266974.1"/>
    </source>
</evidence>
<dbReference type="Pfam" id="PF00054">
    <property type="entry name" value="Laminin_G_1"/>
    <property type="match status" value="1"/>
</dbReference>
<feature type="domain" description="EGF-like" evidence="19">
    <location>
        <begin position="473"/>
        <end position="516"/>
    </location>
</feature>
<feature type="disulfide bond" evidence="16">
    <location>
        <begin position="1164"/>
        <end position="1173"/>
    </location>
</feature>
<comment type="caution">
    <text evidence="20">The sequence shown here is derived from an EMBL/GenBank/DDBJ whole genome shotgun (WGS) entry which is preliminary data.</text>
</comment>
<dbReference type="FunFam" id="2.10.25.10:FF:000122">
    <property type="entry name" value="Protein crumbs homolog 2"/>
    <property type="match status" value="4"/>
</dbReference>
<feature type="domain" description="Laminin G" evidence="18">
    <location>
        <begin position="2928"/>
        <end position="3113"/>
    </location>
</feature>
<reference evidence="20" key="1">
    <citation type="submission" date="2020-10" db="EMBL/GenBank/DDBJ databases">
        <title>Chromosome-scale genome assembly of the Allis shad, Alosa alosa.</title>
        <authorList>
            <person name="Margot Z."/>
            <person name="Christophe K."/>
            <person name="Cabau C."/>
            <person name="Louis A."/>
            <person name="Berthelot C."/>
            <person name="Parey E."/>
            <person name="Roest Crollius H."/>
            <person name="Montfort J."/>
            <person name="Robinson-Rechavi M."/>
            <person name="Bucao C."/>
            <person name="Bouchez O."/>
            <person name="Gislard M."/>
            <person name="Lluch J."/>
            <person name="Milhes M."/>
            <person name="Lampietro C."/>
            <person name="Lopez Roques C."/>
            <person name="Donnadieu C."/>
            <person name="Braasch I."/>
            <person name="Desvignes T."/>
            <person name="Postlethwait J."/>
            <person name="Bobe J."/>
            <person name="Guiguen Y."/>
        </authorList>
    </citation>
    <scope>NUCLEOTIDE SEQUENCE</scope>
    <source>
        <strain evidence="20">M-15738</strain>
        <tissue evidence="20">Blood</tissue>
    </source>
</reference>
<dbReference type="FunFam" id="2.60.120.200:FF:000210">
    <property type="entry name" value="Protein eyes shut homolog"/>
    <property type="match status" value="1"/>
</dbReference>
<feature type="disulfide bond" evidence="16">
    <location>
        <begin position="506"/>
        <end position="515"/>
    </location>
</feature>
<feature type="domain" description="EGF-like" evidence="19">
    <location>
        <begin position="1295"/>
        <end position="1331"/>
    </location>
</feature>
<dbReference type="GO" id="GO:0031017">
    <property type="term" value="P:exocrine pancreas development"/>
    <property type="evidence" value="ECO:0007669"/>
    <property type="project" value="UniProtKB-ARBA"/>
</dbReference>
<feature type="disulfide bond" evidence="16">
    <location>
        <begin position="974"/>
        <end position="983"/>
    </location>
</feature>
<keyword evidence="12" id="KW-1133">Transmembrane helix</keyword>
<dbReference type="Pfam" id="PF02210">
    <property type="entry name" value="Laminin_G_2"/>
    <property type="match status" value="4"/>
</dbReference>
<dbReference type="GO" id="GO:0005509">
    <property type="term" value="F:calcium ion binding"/>
    <property type="evidence" value="ECO:0007669"/>
    <property type="project" value="InterPro"/>
</dbReference>
<dbReference type="GO" id="GO:0009887">
    <property type="term" value="P:animal organ morphogenesis"/>
    <property type="evidence" value="ECO:0007669"/>
    <property type="project" value="UniProtKB-ARBA"/>
</dbReference>
<feature type="disulfide bond" evidence="16">
    <location>
        <begin position="1591"/>
        <end position="1600"/>
    </location>
</feature>
<dbReference type="FunFam" id="2.10.25.10:FF:000472">
    <property type="entry name" value="Uncharacterized protein, isoform A"/>
    <property type="match status" value="4"/>
</dbReference>
<dbReference type="GO" id="GO:0048646">
    <property type="term" value="P:anatomical structure formation involved in morphogenesis"/>
    <property type="evidence" value="ECO:0007669"/>
    <property type="project" value="UniProtKB-ARBA"/>
</dbReference>
<feature type="domain" description="EGF-like" evidence="19">
    <location>
        <begin position="842"/>
        <end position="878"/>
    </location>
</feature>
<evidence type="ECO:0000256" key="4">
    <source>
        <dbReference type="ARBA" id="ARBA00022525"/>
    </source>
</evidence>
<dbReference type="PANTHER" id="PTHR12916:SF4">
    <property type="entry name" value="UNINFLATABLE, ISOFORM C"/>
    <property type="match status" value="1"/>
</dbReference>
<feature type="domain" description="EGF-like" evidence="19">
    <location>
        <begin position="1452"/>
        <end position="1488"/>
    </location>
</feature>
<dbReference type="CDD" id="cd00110">
    <property type="entry name" value="LamG"/>
    <property type="match status" value="5"/>
</dbReference>
<feature type="domain" description="EGF-like" evidence="19">
    <location>
        <begin position="1603"/>
        <end position="1639"/>
    </location>
</feature>
<feature type="domain" description="EGF-like" evidence="19">
    <location>
        <begin position="880"/>
        <end position="916"/>
    </location>
</feature>
<dbReference type="PROSITE" id="PS00022">
    <property type="entry name" value="EGF_1"/>
    <property type="match status" value="43"/>
</dbReference>
<feature type="disulfide bond" evidence="16">
    <location>
        <begin position="303"/>
        <end position="312"/>
    </location>
</feature>
<dbReference type="FunFam" id="2.10.25.10:FF:001002">
    <property type="entry name" value="Protein eyes shut homolog"/>
    <property type="match status" value="1"/>
</dbReference>
<feature type="disulfide bond" evidence="16">
    <location>
        <begin position="202"/>
        <end position="219"/>
    </location>
</feature>
<feature type="domain" description="EGF-like" evidence="19">
    <location>
        <begin position="725"/>
        <end position="761"/>
    </location>
</feature>
<feature type="disulfide bond" evidence="16">
    <location>
        <begin position="1747"/>
        <end position="1756"/>
    </location>
</feature>
<dbReference type="InterPro" id="IPR018097">
    <property type="entry name" value="EGF_Ca-bd_CS"/>
</dbReference>
<evidence type="ECO:0000256" key="1">
    <source>
        <dbReference type="ARBA" id="ARBA00004479"/>
    </source>
</evidence>
<feature type="domain" description="EGF-like" evidence="19">
    <location>
        <begin position="433"/>
        <end position="471"/>
    </location>
</feature>
<dbReference type="PROSITE" id="PS50026">
    <property type="entry name" value="EGF_3"/>
    <property type="match status" value="44"/>
</dbReference>
<feature type="disulfide bond" evidence="16">
    <location>
        <begin position="2913"/>
        <end position="2922"/>
    </location>
</feature>
<dbReference type="Pfam" id="PF23106">
    <property type="entry name" value="EGF_Teneurin"/>
    <property type="match status" value="1"/>
</dbReference>
<sequence length="3114" mass="336749">MSSNKAPEWTSMKRLNLHLIAFLLGYFMDDGLSGQAICNRTAPREWRARPQSTTVKWTLMENTCTGLTQCHGEQIEGDEGVHSQTPNVPPPGLTQLCPLDLQLGDVLYMVADATLEEYGLNLVNVSKEGFDNCSIAQPHPAQYLFFGDMNGTTKVEPKWLTSGVHYFVASHEGSSQLCKLGLRLRVSVKEQNCQHSPLVRLCSGNGICRADVWSPTYTCECHKYYLGRFCEKYDICSENPCLNGATCRSQGSSDPNVHTYECNCLPGFTGINCSEIIGNENCNKQCLNGQCVQVTTASFRCDCHSGYTGSLCDMRKTPCLSNPCKNGGKCAETAEGYACSCPEGFDGPHCDTELNSTCVSFGCQPEPPCSDEDPSSMCVCEEGGPERGGRQCRRVRQPCVSSPCLNNGSCVSLGGDYTCRCLRGFTGNNCEEIIDYCRLHSINCLNEGLCLNLIGGYNCLCAPGWTGEFCQHVENACLIYPEGCKNGATCISISQPTAPPRYTCKCPPGYAGRHCEAEVDECDSNPCRQNGTCTDLVGSYQCTCPPGFFGTNCEMDVDACALPNATCPSKTVCLDLPDGFRYTCRTPCPQHIQALQGLHVSNSETAGERNCSATFCEPCANGGRCILNNATSYSCVCPPGWIGHNCLIDINDCNQHWCQNGATCVDKVNGYSCRCPPGYTGPYCEVDIDYCVGHQCSEHGTCLDQEQNYTCRCQPGYEGAHCEMRVNQCRSSPCINGATCIETAHGYQCLCAPGFEGKTCSENVNDCWSRPCLNGGSCKDLTNGYVCFCTFGFQGKDCSVDIDLCSLDLCQERTLKCIETEDGNNVTCICEKGFAGPFCEVNQNDCGSMPCQNGAVCVDGVDTYRCFCPEGFKGDSCEINYNECDYGFCTNNSTCVDLPGDYTCICPQGFTGKNCSIAIPNCERVCPSNATCSATQGLGGKGCLVPAGECVSNPCGAAGTSACVEQVRGFKCVCRHGYTGRLCETPISHCVYGLCQHGSKCVDLRGGFTCECLPGLTGRFCEVNIDDCADNPCGVLSFCKDALNGYNCFCAPGFIGNNCEIEVNECLSQPCLNGGTCSDELNGFSCRCPYGVTGDLCEISDDECQPSPCQHNGTCIDLAFGYKCLCLPGFTGSECELDIDECASSPCKNGATCIDQPGNYSCQCVAPFKGLNCEFLPCEASNPCENGAECVAAPGDQERFPLGFQCLCEPGFAGPRCEINVDECASSPCIHGFCYDVVDGFYCLCNPGYAGVRCEQDIDDCASNMCANNSTCVDLHMGYQCVCPPGWEGEFCQAEVDECASQPCKNNGTCTDLLNGYRCMCARGWTGSDCSDDINECDSAPCLNGARCVQSEVPGEFSCTCPPFFTGPLCRVPFDPCDLQHDPCRHNSTCRPRPDGAASCDCLAGFEGTHCEIDTNECGSSPCQNQGYCVDGINGYTCDCKPGFSGRLCEEDINECASSPCQNGGICQELVNSFRCNCPPGYFGALCSLDVNECEASPCLHDGVCINRPGGFTCICLPGFSGTWCELNVNECDSDPCQNNGRCVDGPSGYQCFCPKGFSGSDCETNIDECSSSPCLHGSCVDGAGAFYCQCELGWMGYTCETNIDECMSRPCLNGGSCVDLTDKYACFCLDGYAGKNCEVDINICLQNMSLCFNGGTCLDGPGVNFTCSCPPGFVGDFCEVDFNECCSEPCQNGAVCQDLTNGYYCHCRPGWTGPHCEDDINECLPQPCNQGMCIQNDPGHGYTCFCRPGFVGSHCEHNYDDCLLRPCPSGYACVDGINRASCVPADPGVSSVPALAVTAMPPSWGPSSDDTATLSPLPLATVLPVPVLQNTEPADISYVRYSGDSYLEFQGVDLGTMSTITLRFQTLAVNGTLLYSDQGHDASAFFFIKLFIHEGRLQYDFSCNREEGVRRINTSIHVADGAEYLVHVRQYLALCEAEVAVSGYERVRSIPSNYWSGLTIQRTSRLFLGGLPHSYSPYKGAQPFYNYSGCLEVIEMNKLRGFYVSNAISGSNVKNCRPGWKNGTLATSTASPMELTTTVLSSAPNHTASSPPPPQPPVYPSVACYEGMCHNGGTCQQIQQPTGASSFRCDCPLHFSGRFCEKDTTVYFPFFNGTSYLELQSLTSLLQSDVLGASSSSATSRESTVTLYLTVKTRASNAIILYAREQNFGDRFLHVFLQDGRPGARLGCGGVRPLSAFAARNISNDKLTAITVRYRLPVTGGVGLCMIEVAVDNGTAIQQREYLSHPVSEVALGPTFLGGVPSLSELHVEAGRLPGFVGCIRELQVNARELDVAGEAVRGRNILNCHASVCQHQPCRNGGTCVSDVEDWACVCPPLFSGKLCQFTACTQSPCAHGGTCVPQSRTEAVCVCPYGRRGLLCEDAINITRPRFSGIDEFGYTSFMAYSPIPSSNFFYEFQLKLTFANNISSMKNNLILYSGQKGQGINGDDFVVLGMRSGRVVHKFNLGSGVGTVLSDRLNPRITIHTVRFGRYLRTGWLKVDGQKNKTTSSPGQLAGLNTFSQFYVGGYNEYTPELLPVGARFQNGFQGCIFDLQFRTRGDGRFRAPGQPEGHPVSGRSVGQCGVNPCSLVRCQNGGVCVDAGSTVYCQCVFGWKGALCSEKVSVCDAEHSPPPMCAKGSTCVPLPKGYTCLCPLGTAGQYCQQALAISDPYFSGNLSSWMSLPPVSVRHKTHLQMQFQTLSPEGIIFYMAQHLTARAGDFISVSLTAGFVQLRYNLGDGTIVLQSTNKVDPTGRVWHNLQTGRQGAHSYLILDGDVVTQNATEVMTTLDVATDIFIGGVSSLSAVATSAVENEPTTFTGCIREVIVNGVDLELTEKGATNGANVGDWDGTACGYKVCQNSGLCRAVGLTSFTCSCPPIWTGHRCEESVYCMGNLCRHGSLCIANVTASSHSCMCSLGWNGPYCDEPVSMNAVKFVGDSYLKYKDPQYYQRNLRYTQISLNFTTSREDGLIVWMGRAQTEDDDYLAVGLRDGHLQIAINLGERIPVPLVYPNITLCCDKWNFITVVHNRTVIQVFLDEERVIFEDVDPFERYVAINYDGVYYFGGFELNRNVSAITSGLFSTGFEGSIKDVILFQDTRKLQFLQSYEGFNVYKGDK</sequence>
<dbReference type="PROSITE" id="PS01186">
    <property type="entry name" value="EGF_2"/>
    <property type="match status" value="35"/>
</dbReference>
<feature type="domain" description="EGF-like" evidence="19">
    <location>
        <begin position="763"/>
        <end position="799"/>
    </location>
</feature>
<dbReference type="InterPro" id="IPR000152">
    <property type="entry name" value="EGF-type_Asp/Asn_hydroxyl_site"/>
</dbReference>
<evidence type="ECO:0000256" key="6">
    <source>
        <dbReference type="ARBA" id="ARBA00022536"/>
    </source>
</evidence>
<feature type="domain" description="EGF-like" evidence="19">
    <location>
        <begin position="1490"/>
        <end position="1526"/>
    </location>
</feature>
<feature type="domain" description="EGF-like" evidence="19">
    <location>
        <begin position="1528"/>
        <end position="1564"/>
    </location>
</feature>
<dbReference type="FunFam" id="2.10.25.10:FF:000508">
    <property type="entry name" value="Eyes shut homolog"/>
    <property type="match status" value="1"/>
</dbReference>
<feature type="disulfide bond" evidence="16">
    <location>
        <begin position="1516"/>
        <end position="1525"/>
    </location>
</feature>
<dbReference type="SUPFAM" id="SSF57184">
    <property type="entry name" value="Growth factor receptor domain"/>
    <property type="match status" value="5"/>
</dbReference>
<feature type="disulfide bond" evidence="16">
    <location>
        <begin position="713"/>
        <end position="722"/>
    </location>
</feature>
<protein>
    <recommendedName>
        <fullName evidence="22">Protein eyes shut homolog</fullName>
    </recommendedName>
</protein>
<feature type="disulfide bond" evidence="16">
    <location>
        <begin position="955"/>
        <end position="972"/>
    </location>
</feature>
<keyword evidence="7" id="KW-0812">Transmembrane</keyword>
<accession>A0AAV6FVV0</accession>
<dbReference type="FunFam" id="2.10.25.10:FF:000920">
    <property type="entry name" value="protein eyes shut homolog"/>
    <property type="match status" value="1"/>
</dbReference>
<feature type="disulfide bond" evidence="16">
    <location>
        <begin position="1708"/>
        <end position="1717"/>
    </location>
</feature>
<feature type="disulfide bond" evidence="16">
    <location>
        <begin position="1126"/>
        <end position="1135"/>
    </location>
</feature>
<feature type="disulfide bond" evidence="16">
    <location>
        <begin position="675"/>
        <end position="684"/>
    </location>
</feature>
<feature type="disulfide bond" evidence="16">
    <location>
        <begin position="868"/>
        <end position="877"/>
    </location>
</feature>
<feature type="domain" description="EGF-like" evidence="19">
    <location>
        <begin position="1100"/>
        <end position="1136"/>
    </location>
</feature>
<dbReference type="SMART" id="SM00282">
    <property type="entry name" value="LamG"/>
    <property type="match status" value="5"/>
</dbReference>
<dbReference type="FunFam" id="2.10.25.10:FF:000146">
    <property type="entry name" value="Putative neurogenic locus notch"/>
    <property type="match status" value="1"/>
</dbReference>
<dbReference type="Proteomes" id="UP000823561">
    <property type="component" value="Chromosome 18"/>
</dbReference>
<feature type="disulfide bond" evidence="16">
    <location>
        <begin position="1554"/>
        <end position="1563"/>
    </location>
</feature>
<feature type="signal peptide" evidence="17">
    <location>
        <begin position="1"/>
        <end position="33"/>
    </location>
</feature>
<dbReference type="FunFam" id="2.10.25.10:FF:000172">
    <property type="entry name" value="FAT atypical cadherin 3"/>
    <property type="match status" value="1"/>
</dbReference>
<feature type="disulfide bond" evidence="16">
    <location>
        <begin position="1245"/>
        <end position="1254"/>
    </location>
</feature>
<evidence type="ECO:0000256" key="11">
    <source>
        <dbReference type="ARBA" id="ARBA00022976"/>
    </source>
</evidence>
<feature type="domain" description="EGF-like" evidence="19">
    <location>
        <begin position="1682"/>
        <end position="1718"/>
    </location>
</feature>
<dbReference type="EMBL" id="JADWDJ010000018">
    <property type="protein sequence ID" value="KAG5266974.1"/>
    <property type="molecule type" value="Genomic_DNA"/>
</dbReference>
<dbReference type="FunFam" id="2.10.25.10:FF:000669">
    <property type="entry name" value="Eyes shut homolog"/>
    <property type="match status" value="1"/>
</dbReference>
<feature type="domain" description="EGF-like" evidence="19">
    <location>
        <begin position="1138"/>
        <end position="1174"/>
    </location>
</feature>
<feature type="domain" description="EGF-like" evidence="19">
    <location>
        <begin position="687"/>
        <end position="723"/>
    </location>
</feature>
<feature type="disulfide bond" evidence="16">
    <location>
        <begin position="1724"/>
        <end position="1734"/>
    </location>
</feature>
<dbReference type="SMART" id="SM00179">
    <property type="entry name" value="EGF_CA"/>
    <property type="match status" value="40"/>
</dbReference>
<dbReference type="FunFam" id="2.10.25.10:FF:000143">
    <property type="entry name" value="Protein crumbs 1"/>
    <property type="match status" value="5"/>
</dbReference>
<dbReference type="FunFam" id="2.60.120.200:FF:000183">
    <property type="entry name" value="Protein eyes shut homolog"/>
    <property type="match status" value="1"/>
</dbReference>
<feature type="domain" description="EGF-like" evidence="19">
    <location>
        <begin position="986"/>
        <end position="1022"/>
    </location>
</feature>
<organism evidence="20 21">
    <name type="scientific">Alosa alosa</name>
    <name type="common">allis shad</name>
    <dbReference type="NCBI Taxonomy" id="278164"/>
    <lineage>
        <taxon>Eukaryota</taxon>
        <taxon>Metazoa</taxon>
        <taxon>Chordata</taxon>
        <taxon>Craniata</taxon>
        <taxon>Vertebrata</taxon>
        <taxon>Euteleostomi</taxon>
        <taxon>Actinopterygii</taxon>
        <taxon>Neopterygii</taxon>
        <taxon>Teleostei</taxon>
        <taxon>Clupei</taxon>
        <taxon>Clupeiformes</taxon>
        <taxon>Clupeoidei</taxon>
        <taxon>Clupeidae</taxon>
        <taxon>Alosa</taxon>
    </lineage>
</organism>
<feature type="disulfide bond" evidence="16">
    <location>
        <begin position="264"/>
        <end position="273"/>
    </location>
</feature>
<keyword evidence="21" id="KW-1185">Reference proteome</keyword>
<feature type="disulfide bond" evidence="16">
    <location>
        <begin position="1402"/>
        <end position="1411"/>
    </location>
</feature>
<feature type="domain" description="EGF-like" evidence="19">
    <location>
        <begin position="2582"/>
        <end position="2618"/>
    </location>
</feature>
<feature type="domain" description="EGF-like" evidence="19">
    <location>
        <begin position="232"/>
        <end position="274"/>
    </location>
</feature>
<evidence type="ECO:0000256" key="2">
    <source>
        <dbReference type="ARBA" id="ARBA00004498"/>
    </source>
</evidence>
<feature type="domain" description="EGF-like" evidence="19">
    <location>
        <begin position="2847"/>
        <end position="2884"/>
    </location>
</feature>
<dbReference type="FunFam" id="2.10.25.10:FF:000142">
    <property type="entry name" value="Crumbs cell polarity complex component 2"/>
    <property type="match status" value="1"/>
</dbReference>
<keyword evidence="14 16" id="KW-1015">Disulfide bond</keyword>
<dbReference type="SUPFAM" id="SSF57196">
    <property type="entry name" value="EGF/Laminin"/>
    <property type="match status" value="24"/>
</dbReference>
<feature type="disulfide bond" evidence="16">
    <location>
        <begin position="1224"/>
        <end position="1234"/>
    </location>
</feature>
<dbReference type="GO" id="GO:0001764">
    <property type="term" value="P:neuron migration"/>
    <property type="evidence" value="ECO:0007669"/>
    <property type="project" value="UniProtKB-ARBA"/>
</dbReference>
<dbReference type="InterPro" id="IPR001791">
    <property type="entry name" value="Laminin_G"/>
</dbReference>
<gene>
    <name evidence="20" type="ORF">AALO_G00238380</name>
</gene>
<dbReference type="GO" id="GO:0048589">
    <property type="term" value="P:developmental growth"/>
    <property type="evidence" value="ECO:0007669"/>
    <property type="project" value="UniProtKB-ARBA"/>
</dbReference>
<feature type="disulfide bond" evidence="16">
    <location>
        <begin position="2370"/>
        <end position="2379"/>
    </location>
</feature>
<evidence type="ECO:0000256" key="5">
    <source>
        <dbReference type="ARBA" id="ARBA00022530"/>
    </source>
</evidence>
<feature type="disulfide bond" evidence="16">
    <location>
        <begin position="1208"/>
        <end position="1217"/>
    </location>
</feature>
<feature type="disulfide bond" evidence="16">
    <location>
        <begin position="1088"/>
        <end position="1097"/>
    </location>
</feature>
<feature type="domain" description="EGF-like" evidence="19">
    <location>
        <begin position="278"/>
        <end position="313"/>
    </location>
</feature>
<feature type="disulfide bond" evidence="16">
    <location>
        <begin position="2651"/>
        <end position="2660"/>
    </location>
</feature>
<proteinExistence type="predicted"/>
<feature type="disulfide bond" evidence="16">
    <location>
        <begin position="544"/>
        <end position="553"/>
    </location>
</feature>
<feature type="disulfide bond" evidence="16">
    <location>
        <begin position="830"/>
        <end position="839"/>
    </location>
</feature>
<dbReference type="GO" id="GO:0007219">
    <property type="term" value="P:Notch signaling pathway"/>
    <property type="evidence" value="ECO:0007669"/>
    <property type="project" value="UniProtKB-KW"/>
</dbReference>
<dbReference type="InterPro" id="IPR009030">
    <property type="entry name" value="Growth_fac_rcpt_cys_sf"/>
</dbReference>
<feature type="domain" description="EGF-like" evidence="19">
    <location>
        <begin position="1373"/>
        <end position="1412"/>
    </location>
</feature>
<dbReference type="GO" id="GO:0051241">
    <property type="term" value="P:negative regulation of multicellular organismal process"/>
    <property type="evidence" value="ECO:0007669"/>
    <property type="project" value="UniProtKB-ARBA"/>
</dbReference>
<feature type="domain" description="EGF-like" evidence="19">
    <location>
        <begin position="518"/>
        <end position="554"/>
    </location>
</feature>
<feature type="domain" description="EGF-like" evidence="19">
    <location>
        <begin position="1566"/>
        <end position="1601"/>
    </location>
</feature>
<keyword evidence="4" id="KW-0964">Secreted</keyword>
<evidence type="ECO:0000256" key="3">
    <source>
        <dbReference type="ARBA" id="ARBA00022473"/>
    </source>
</evidence>
<feature type="disulfide bond" evidence="16">
    <location>
        <begin position="1321"/>
        <end position="1330"/>
    </location>
</feature>
<dbReference type="Pfam" id="PF12661">
    <property type="entry name" value="hEGF"/>
    <property type="match status" value="6"/>
</dbReference>